<evidence type="ECO:0000256" key="7">
    <source>
        <dbReference type="ARBA" id="ARBA00023136"/>
    </source>
</evidence>
<evidence type="ECO:0000313" key="12">
    <source>
        <dbReference type="Proteomes" id="UP000694402"/>
    </source>
</evidence>
<evidence type="ECO:0000256" key="6">
    <source>
        <dbReference type="ARBA" id="ARBA00023065"/>
    </source>
</evidence>
<evidence type="ECO:0000256" key="3">
    <source>
        <dbReference type="ARBA" id="ARBA00022448"/>
    </source>
</evidence>
<dbReference type="Proteomes" id="UP000694402">
    <property type="component" value="Unassembled WGS sequence"/>
</dbReference>
<keyword evidence="3" id="KW-0813">Transport</keyword>
<organism evidence="11 12">
    <name type="scientific">Oncorhynchus tshawytscha</name>
    <name type="common">Chinook salmon</name>
    <name type="synonym">Salmo tshawytscha</name>
    <dbReference type="NCBI Taxonomy" id="74940"/>
    <lineage>
        <taxon>Eukaryota</taxon>
        <taxon>Metazoa</taxon>
        <taxon>Chordata</taxon>
        <taxon>Craniata</taxon>
        <taxon>Vertebrata</taxon>
        <taxon>Euteleostomi</taxon>
        <taxon>Actinopterygii</taxon>
        <taxon>Neopterygii</taxon>
        <taxon>Teleostei</taxon>
        <taxon>Protacanthopterygii</taxon>
        <taxon>Salmoniformes</taxon>
        <taxon>Salmonidae</taxon>
        <taxon>Salmoninae</taxon>
        <taxon>Oncorhynchus</taxon>
    </lineage>
</organism>
<dbReference type="Ensembl" id="ENSOTST00005134014.1">
    <property type="protein sequence ID" value="ENSOTSP00005119248.1"/>
    <property type="gene ID" value="ENSOTSG00005036219.2"/>
</dbReference>
<accession>A0AAZ3PSR9</accession>
<keyword evidence="4 10" id="KW-0812">Transmembrane</keyword>
<evidence type="ECO:0000313" key="11">
    <source>
        <dbReference type="Ensembl" id="ENSOTSP00005119248.1"/>
    </source>
</evidence>
<name>A0AAZ3PSR9_ONCTS</name>
<keyword evidence="12" id="KW-1185">Reference proteome</keyword>
<dbReference type="GeneTree" id="ENSGT01120000277971"/>
<dbReference type="PANTHER" id="PTHR32261">
    <property type="entry name" value="CALCIUM HOMEOSTASIS MODULATOR PROTEIN"/>
    <property type="match status" value="1"/>
</dbReference>
<comment type="similarity">
    <text evidence="2">Belongs to the CALHM family.</text>
</comment>
<dbReference type="AlphaFoldDB" id="A0AAZ3PSR9"/>
<feature type="transmembrane region" description="Helical" evidence="10">
    <location>
        <begin position="103"/>
        <end position="125"/>
    </location>
</feature>
<keyword evidence="6" id="KW-0406">Ion transport</keyword>
<dbReference type="InterPro" id="IPR029569">
    <property type="entry name" value="CALHM"/>
</dbReference>
<comment type="subcellular location">
    <subcellularLocation>
        <location evidence="1">Membrane</location>
        <topology evidence="1">Multi-pass membrane protein</topology>
    </subcellularLocation>
</comment>
<sequence>YQKSRYTFQIPYIIFSVQPCIILALICIVLALIKWLRPIGKRSKDHAIYMFSVMMHRALLAPMVWILVTLLDGKIFICAFGMSDLVFRNITFRKAVSRYVRCYSQAIGWSIFLFFIILGALGRLIKPCFNDHATNLRTCVLRKEDMVEEEEERLHGITQQDQMDQLLQTWFQCKPELDTPDNTHEEECFSPLEPTSMDSLVL</sequence>
<evidence type="ECO:0000256" key="2">
    <source>
        <dbReference type="ARBA" id="ARBA00008497"/>
    </source>
</evidence>
<evidence type="ECO:0000256" key="4">
    <source>
        <dbReference type="ARBA" id="ARBA00022692"/>
    </source>
</evidence>
<keyword evidence="8" id="KW-0407">Ion channel</keyword>
<evidence type="ECO:0000256" key="8">
    <source>
        <dbReference type="ARBA" id="ARBA00023303"/>
    </source>
</evidence>
<reference evidence="11" key="3">
    <citation type="submission" date="2025-09" db="UniProtKB">
        <authorList>
            <consortium name="Ensembl"/>
        </authorList>
    </citation>
    <scope>IDENTIFICATION</scope>
</reference>
<dbReference type="GO" id="GO:0005886">
    <property type="term" value="C:plasma membrane"/>
    <property type="evidence" value="ECO:0007669"/>
    <property type="project" value="TreeGrafter"/>
</dbReference>
<evidence type="ECO:0000256" key="1">
    <source>
        <dbReference type="ARBA" id="ARBA00004141"/>
    </source>
</evidence>
<dbReference type="GO" id="GO:1904669">
    <property type="term" value="P:ATP export"/>
    <property type="evidence" value="ECO:0007669"/>
    <property type="project" value="UniProtKB-ARBA"/>
</dbReference>
<evidence type="ECO:0000256" key="9">
    <source>
        <dbReference type="SAM" id="MobiDB-lite"/>
    </source>
</evidence>
<feature type="region of interest" description="Disordered" evidence="9">
    <location>
        <begin position="181"/>
        <end position="202"/>
    </location>
</feature>
<dbReference type="GO" id="GO:0005261">
    <property type="term" value="F:monoatomic cation channel activity"/>
    <property type="evidence" value="ECO:0007669"/>
    <property type="project" value="TreeGrafter"/>
</dbReference>
<evidence type="ECO:0000256" key="10">
    <source>
        <dbReference type="SAM" id="Phobius"/>
    </source>
</evidence>
<keyword evidence="5 10" id="KW-1133">Transmembrane helix</keyword>
<reference evidence="12" key="1">
    <citation type="journal article" date="2018" name="PLoS ONE">
        <title>Chinook salmon (Oncorhynchus tshawytscha) genome and transcriptome.</title>
        <authorList>
            <person name="Christensen K.A."/>
            <person name="Leong J.S."/>
            <person name="Sakhrani D."/>
            <person name="Biagi C.A."/>
            <person name="Minkley D.R."/>
            <person name="Withler R.E."/>
            <person name="Rondeau E.B."/>
            <person name="Koop B.F."/>
            <person name="Devlin R.H."/>
        </authorList>
    </citation>
    <scope>NUCLEOTIDE SEQUENCE [LARGE SCALE GENOMIC DNA]</scope>
</reference>
<keyword evidence="7 10" id="KW-0472">Membrane</keyword>
<feature type="transmembrane region" description="Helical" evidence="10">
    <location>
        <begin position="12"/>
        <end position="36"/>
    </location>
</feature>
<dbReference type="PANTHER" id="PTHR32261:SF7">
    <property type="entry name" value="CALCIUM HOMEOSTASIS MODULATOR PROTEIN 3"/>
    <property type="match status" value="1"/>
</dbReference>
<evidence type="ECO:0000256" key="5">
    <source>
        <dbReference type="ARBA" id="ARBA00022989"/>
    </source>
</evidence>
<proteinExistence type="inferred from homology"/>
<protein>
    <submittedName>
        <fullName evidence="11">Uncharacterized protein</fullName>
    </submittedName>
</protein>
<reference evidence="11" key="2">
    <citation type="submission" date="2025-08" db="UniProtKB">
        <authorList>
            <consortium name="Ensembl"/>
        </authorList>
    </citation>
    <scope>IDENTIFICATION</scope>
</reference>
<dbReference type="Pfam" id="PF14798">
    <property type="entry name" value="Ca_hom_mod"/>
    <property type="match status" value="2"/>
</dbReference>